<dbReference type="Pfam" id="PF14136">
    <property type="entry name" value="DUF4303"/>
    <property type="match status" value="1"/>
</dbReference>
<proteinExistence type="predicted"/>
<accession>A0A1V3TYA0</accession>
<gene>
    <name evidence="1" type="ORF">BMF97_13625</name>
</gene>
<organism evidence="1 2">
    <name type="scientific">Elizabethkingia meningoseptica</name>
    <name type="common">Chryseobacterium meningosepticum</name>
    <dbReference type="NCBI Taxonomy" id="238"/>
    <lineage>
        <taxon>Bacteria</taxon>
        <taxon>Pseudomonadati</taxon>
        <taxon>Bacteroidota</taxon>
        <taxon>Flavobacteriia</taxon>
        <taxon>Flavobacteriales</taxon>
        <taxon>Weeksellaceae</taxon>
        <taxon>Elizabethkingia</taxon>
    </lineage>
</organism>
<dbReference type="AlphaFoldDB" id="A0A1V3TYA0"/>
<dbReference type="eggNOG" id="ENOG5031P9W">
    <property type="taxonomic scope" value="Bacteria"/>
</dbReference>
<dbReference type="OrthoDB" id="2618657at2"/>
<name>A0A1V3TYA0_ELIME</name>
<evidence type="ECO:0000313" key="2">
    <source>
        <dbReference type="Proteomes" id="UP000188947"/>
    </source>
</evidence>
<dbReference type="InterPro" id="IPR025409">
    <property type="entry name" value="DUF4303"/>
</dbReference>
<protein>
    <recommendedName>
        <fullName evidence="3">DUF4303 domain-containing protein</fullName>
    </recommendedName>
</protein>
<dbReference type="Proteomes" id="UP000188947">
    <property type="component" value="Unassembled WGS sequence"/>
</dbReference>
<keyword evidence="2" id="KW-1185">Reference proteome</keyword>
<reference evidence="1 2" key="1">
    <citation type="submission" date="2016-11" db="EMBL/GenBank/DDBJ databases">
        <title>Genome sequence and comparative genomic analysis of clinical strain Elizabethkingia meningoseptica 61421 PRCM.</title>
        <authorList>
            <person name="Wang M."/>
            <person name="Hu S."/>
            <person name="Cao L."/>
            <person name="Jiang T."/>
            <person name="Zhou Y."/>
            <person name="Ming D."/>
        </authorList>
    </citation>
    <scope>NUCLEOTIDE SEQUENCE [LARGE SCALE GENOMIC DNA]</scope>
    <source>
        <strain evidence="1 2">61421 PRCM</strain>
    </source>
</reference>
<dbReference type="STRING" id="238.BBD35_12945"/>
<evidence type="ECO:0000313" key="1">
    <source>
        <dbReference type="EMBL" id="OOH94383.1"/>
    </source>
</evidence>
<sequence>MNFEILQQKIEEATKKAFLEIYKKAGSEEVYAFALYSDEGAMTVCPSANTLKHLDKAETDDLAYYKFEPAEWKYEMQGAEEDFNEISASLRKELDEYGNDDEWFLEFQDKLFETCVEVLEKLKNENFFSRITGKDIFLTFTISDYDINNKYIRNLISRLNDNHYKKEYYDWMKSWGTYKDIQELQDLIESGKGITQQDVYPFALKPSTRELTYQLLDEYNSENVFPTEFLSIVKAAEANLVNWLAYPTELNAYPDEIEYLNRVSIGPDENQDVFHYEVFQYRVNEPHWAASDGWMLGVVGPYFDDSLPYDFPQATFSRMDSVARKITPEQEVQWVHEHIFLQNQS</sequence>
<dbReference type="EMBL" id="MPOG01000014">
    <property type="protein sequence ID" value="OOH94383.1"/>
    <property type="molecule type" value="Genomic_DNA"/>
</dbReference>
<evidence type="ECO:0008006" key="3">
    <source>
        <dbReference type="Google" id="ProtNLM"/>
    </source>
</evidence>
<dbReference type="RefSeq" id="WP_069214257.1">
    <property type="nucleotide sequence ID" value="NZ_CP016378.1"/>
</dbReference>
<comment type="caution">
    <text evidence="1">The sequence shown here is derived from an EMBL/GenBank/DDBJ whole genome shotgun (WGS) entry which is preliminary data.</text>
</comment>